<dbReference type="GO" id="GO:0016787">
    <property type="term" value="F:hydrolase activity"/>
    <property type="evidence" value="ECO:0007669"/>
    <property type="project" value="InterPro"/>
</dbReference>
<gene>
    <name evidence="3" type="ORF">ENY07_06815</name>
</gene>
<dbReference type="InterPro" id="IPR029052">
    <property type="entry name" value="Metallo-depent_PP-like"/>
</dbReference>
<dbReference type="EMBL" id="DTQM01000129">
    <property type="protein sequence ID" value="HGC42916.1"/>
    <property type="molecule type" value="Genomic_DNA"/>
</dbReference>
<reference evidence="3" key="1">
    <citation type="journal article" date="2020" name="mSystems">
        <title>Genome- and Community-Level Interaction Insights into Carbon Utilization and Element Cycling Functions of Hydrothermarchaeota in Hydrothermal Sediment.</title>
        <authorList>
            <person name="Zhou Z."/>
            <person name="Liu Y."/>
            <person name="Xu W."/>
            <person name="Pan J."/>
            <person name="Luo Z.H."/>
            <person name="Li M."/>
        </authorList>
    </citation>
    <scope>NUCLEOTIDE SEQUENCE</scope>
    <source>
        <strain evidence="3">SpSt-997</strain>
    </source>
</reference>
<dbReference type="AlphaFoldDB" id="A0A8J4HBM4"/>
<comment type="caution">
    <text evidence="3">The sequence shown here is derived from an EMBL/GenBank/DDBJ whole genome shotgun (WGS) entry which is preliminary data.</text>
</comment>
<dbReference type="InterPro" id="IPR051918">
    <property type="entry name" value="STPP_CPPED1"/>
</dbReference>
<feature type="region of interest" description="Disordered" evidence="1">
    <location>
        <begin position="333"/>
        <end position="369"/>
    </location>
</feature>
<evidence type="ECO:0000259" key="2">
    <source>
        <dbReference type="Pfam" id="PF00149"/>
    </source>
</evidence>
<dbReference type="SUPFAM" id="SSF56300">
    <property type="entry name" value="Metallo-dependent phosphatases"/>
    <property type="match status" value="1"/>
</dbReference>
<dbReference type="Pfam" id="PF00149">
    <property type="entry name" value="Metallophos"/>
    <property type="match status" value="1"/>
</dbReference>
<proteinExistence type="predicted"/>
<feature type="compositionally biased region" description="Basic and acidic residues" evidence="1">
    <location>
        <begin position="337"/>
        <end position="346"/>
    </location>
</feature>
<dbReference type="PANTHER" id="PTHR43143">
    <property type="entry name" value="METALLOPHOSPHOESTERASE, CALCINEURIN SUPERFAMILY"/>
    <property type="match status" value="1"/>
</dbReference>
<feature type="domain" description="Calcineurin-like phosphoesterase" evidence="2">
    <location>
        <begin position="11"/>
        <end position="189"/>
    </location>
</feature>
<dbReference type="InterPro" id="IPR004843">
    <property type="entry name" value="Calcineurin-like_PHP"/>
</dbReference>
<dbReference type="PANTHER" id="PTHR43143:SF1">
    <property type="entry name" value="SERINE_THREONINE-PROTEIN PHOSPHATASE CPPED1"/>
    <property type="match status" value="1"/>
</dbReference>
<name>A0A8J4HBM4_9PROT</name>
<accession>A0A8J4HBM4</accession>
<evidence type="ECO:0000313" key="3">
    <source>
        <dbReference type="EMBL" id="HGC42916.1"/>
    </source>
</evidence>
<protein>
    <submittedName>
        <fullName evidence="3">Metallophosphoesterase</fullName>
    </submittedName>
</protein>
<dbReference type="Gene3D" id="3.60.21.10">
    <property type="match status" value="1"/>
</dbReference>
<organism evidence="3">
    <name type="scientific">Acidicaldus sp</name>
    <dbReference type="NCBI Taxonomy" id="1872105"/>
    <lineage>
        <taxon>Bacteria</taxon>
        <taxon>Pseudomonadati</taxon>
        <taxon>Pseudomonadota</taxon>
        <taxon>Alphaproteobacteria</taxon>
        <taxon>Acetobacterales</taxon>
        <taxon>Acetobacteraceae</taxon>
        <taxon>Acidicaldus</taxon>
    </lineage>
</organism>
<sequence length="369" mass="39935">MPDQTDIVSWLHIGDLHITRAGEENHRDLLRIVGLKQGLAPGSLDFAVLPGDNADDGTPEQFALVRDAVARLPLPLHILPGDHDFKPRTLDAFHDTLGAERLPTAVTARGHRCLFLDVVSAGTGGPDFRLGEAQLAWVESELEAAEIAGQHAVIFMHTYPADLREGAERLGALLARPNVTCVDMGHTHYNELANDGRTIFMATRSTGQIEEGPAGFSIAAVDGRGASWRFKPLDEAWPFVLITAPVDRRLVTSANHICAGPFTVRAKVVGDAPIQTVEVCVDDGDWVPMAFVPGAASVWQASTSRGEHVVVRARDARGRIDDDQIEVGGQGYVPPARRADGSDADRIGPWPEKGIFDSQLGPNRNGRKW</sequence>
<evidence type="ECO:0000256" key="1">
    <source>
        <dbReference type="SAM" id="MobiDB-lite"/>
    </source>
</evidence>